<dbReference type="SMART" id="SM00612">
    <property type="entry name" value="Kelch"/>
    <property type="match status" value="3"/>
</dbReference>
<evidence type="ECO:0000256" key="1">
    <source>
        <dbReference type="ARBA" id="ARBA00022441"/>
    </source>
</evidence>
<feature type="region of interest" description="Disordered" evidence="3">
    <location>
        <begin position="1"/>
        <end position="282"/>
    </location>
</feature>
<dbReference type="Pfam" id="PF24681">
    <property type="entry name" value="Kelch_KLHDC2_KLHL20_DRC7"/>
    <property type="match status" value="2"/>
</dbReference>
<feature type="region of interest" description="Disordered" evidence="3">
    <location>
        <begin position="447"/>
        <end position="528"/>
    </location>
</feature>
<feature type="compositionally biased region" description="Polar residues" evidence="3">
    <location>
        <begin position="149"/>
        <end position="160"/>
    </location>
</feature>
<name>A0ABP0AQS9_9PEZI</name>
<evidence type="ECO:0000313" key="5">
    <source>
        <dbReference type="Proteomes" id="UP001642482"/>
    </source>
</evidence>
<feature type="compositionally biased region" description="Gly residues" evidence="3">
    <location>
        <begin position="246"/>
        <end position="256"/>
    </location>
</feature>
<dbReference type="PANTHER" id="PTHR46093">
    <property type="entry name" value="ACYL-COA-BINDING DOMAIN-CONTAINING PROTEIN 5"/>
    <property type="match status" value="1"/>
</dbReference>
<dbReference type="InterPro" id="IPR006652">
    <property type="entry name" value="Kelch_1"/>
</dbReference>
<feature type="compositionally biased region" description="Low complexity" evidence="3">
    <location>
        <begin position="98"/>
        <end position="120"/>
    </location>
</feature>
<comment type="caution">
    <text evidence="4">The sequence shown here is derived from an EMBL/GenBank/DDBJ whole genome shotgun (WGS) entry which is preliminary data.</text>
</comment>
<organism evidence="4 5">
    <name type="scientific">Sporothrix eucalyptigena</name>
    <dbReference type="NCBI Taxonomy" id="1812306"/>
    <lineage>
        <taxon>Eukaryota</taxon>
        <taxon>Fungi</taxon>
        <taxon>Dikarya</taxon>
        <taxon>Ascomycota</taxon>
        <taxon>Pezizomycotina</taxon>
        <taxon>Sordariomycetes</taxon>
        <taxon>Sordariomycetidae</taxon>
        <taxon>Ophiostomatales</taxon>
        <taxon>Ophiostomataceae</taxon>
        <taxon>Sporothrix</taxon>
    </lineage>
</organism>
<gene>
    <name evidence="4" type="ORF">SEUCBS140593_000546</name>
</gene>
<evidence type="ECO:0008006" key="6">
    <source>
        <dbReference type="Google" id="ProtNLM"/>
    </source>
</evidence>
<dbReference type="PANTHER" id="PTHR46093:SF3">
    <property type="entry name" value="ACYL-COA-BINDING DOMAIN-CONTAINING PROTEIN 4"/>
    <property type="match status" value="1"/>
</dbReference>
<evidence type="ECO:0000313" key="4">
    <source>
        <dbReference type="EMBL" id="CAK7209596.1"/>
    </source>
</evidence>
<evidence type="ECO:0000256" key="2">
    <source>
        <dbReference type="ARBA" id="ARBA00022737"/>
    </source>
</evidence>
<keyword evidence="2" id="KW-0677">Repeat</keyword>
<feature type="compositionally biased region" description="Low complexity" evidence="3">
    <location>
        <begin position="493"/>
        <end position="526"/>
    </location>
</feature>
<dbReference type="Gene3D" id="2.120.10.80">
    <property type="entry name" value="Kelch-type beta propeller"/>
    <property type="match status" value="2"/>
</dbReference>
<dbReference type="SUPFAM" id="SSF117281">
    <property type="entry name" value="Kelch motif"/>
    <property type="match status" value="2"/>
</dbReference>
<sequence length="700" mass="73311">MVDPGRQTPRSPQRSKVMRSQKIQPLASPAEDEVATFDDKSSSSRRRERSERDRAGSTASSSSTVPVPPIRSHTPGHLSTKSQDRRRKPAELSIRQRSQSSSSLSAAAVAAAAAASSSASGVPSSTGESPTTSHLTVSNPKTPGRSAGGTLTTSMSTPSAVRSPYRGGGVSNNTTTSDLGGSGSGSDSPAQGAGGAPRRPTAMRSTSAIASKPSVYGNVAGGVPSNTPRSGGGSSSRGTPKITNGSGRGGGGGGYGNADKNGQPPGYTAFPPLADPNTAPDVLPAPSSGMYWTRAPVSGVPHPTLRAHTATLIGSNIFIFGGCDARACFSDLYVFDADSFHWTKPHVVGEIPLPLRAMTCTAVGKKLVVFGGGDGPLYYNDVYVLDTTNFRWSRPRISSERPVPSKRRAHTACLYKNGIYVFGGGDGIRALNDVWRLDVTDTNKMSWKQISGVPQPPSPDIDGHGSSGKGDEDNVTPGGSSTRGATGLGVTGAGLESRSGSVSAGSTTSTLKNGSSNPTPSASSATLFSSREDPATAAFLNQPHLLNQARPKARGYHTANIVGTKLIIFGGSDGGECFNDVWVYDVETHLWRSVAIPVTHRRLSHTATIVGSYLFVIGGHDGAEYSNEVLLLNLVTMSWDRRKVYGLPPSGRGYHSTVLYDSRLLMIGGFDGNEVFDEVWTLELAVHAYYSQISHFTIEV</sequence>
<proteinExistence type="predicted"/>
<evidence type="ECO:0000256" key="3">
    <source>
        <dbReference type="SAM" id="MobiDB-lite"/>
    </source>
</evidence>
<dbReference type="InterPro" id="IPR015915">
    <property type="entry name" value="Kelch-typ_b-propeller"/>
</dbReference>
<dbReference type="EMBL" id="CAWUHD010000003">
    <property type="protein sequence ID" value="CAK7209596.1"/>
    <property type="molecule type" value="Genomic_DNA"/>
</dbReference>
<accession>A0ABP0AQS9</accession>
<keyword evidence="5" id="KW-1185">Reference proteome</keyword>
<keyword evidence="1" id="KW-0880">Kelch repeat</keyword>
<reference evidence="4 5" key="1">
    <citation type="submission" date="2024-01" db="EMBL/GenBank/DDBJ databases">
        <authorList>
            <person name="Allen C."/>
            <person name="Tagirdzhanova G."/>
        </authorList>
    </citation>
    <scope>NUCLEOTIDE SEQUENCE [LARGE SCALE GENOMIC DNA]</scope>
</reference>
<dbReference type="Proteomes" id="UP001642482">
    <property type="component" value="Unassembled WGS sequence"/>
</dbReference>
<feature type="compositionally biased region" description="Polar residues" evidence="3">
    <location>
        <begin position="121"/>
        <end position="141"/>
    </location>
</feature>
<protein>
    <recommendedName>
        <fullName evidence="6">Kelch repeat protein</fullName>
    </recommendedName>
</protein>